<dbReference type="EMBL" id="CP013232">
    <property type="protein sequence ID" value="AMO96014.1"/>
    <property type="molecule type" value="Genomic_DNA"/>
</dbReference>
<dbReference type="PANTHER" id="PTHR30629">
    <property type="entry name" value="PROPHAGE INTEGRASE"/>
    <property type="match status" value="1"/>
</dbReference>
<evidence type="ECO:0000313" key="4">
    <source>
        <dbReference type="Proteomes" id="UP000072421"/>
    </source>
</evidence>
<organism evidence="3">
    <name type="scientific">Collimonas fungivorans</name>
    <dbReference type="NCBI Taxonomy" id="158899"/>
    <lineage>
        <taxon>Bacteria</taxon>
        <taxon>Pseudomonadati</taxon>
        <taxon>Pseudomonadota</taxon>
        <taxon>Betaproteobacteria</taxon>
        <taxon>Burkholderiales</taxon>
        <taxon>Oxalobacteraceae</taxon>
        <taxon>Collimonas</taxon>
    </lineage>
</organism>
<proteinExistence type="inferred from homology"/>
<dbReference type="RefSeq" id="WP_061540697.1">
    <property type="nucleotide sequence ID" value="NZ_CP013232.1"/>
</dbReference>
<evidence type="ECO:0000256" key="2">
    <source>
        <dbReference type="ARBA" id="ARBA00022908"/>
    </source>
</evidence>
<keyword evidence="2" id="KW-0229">DNA integration</keyword>
<name>A0A127PEH2_9BURK</name>
<protein>
    <submittedName>
        <fullName evidence="3">Integrase family protein</fullName>
    </submittedName>
</protein>
<evidence type="ECO:0000256" key="1">
    <source>
        <dbReference type="ARBA" id="ARBA00008857"/>
    </source>
</evidence>
<dbReference type="InterPro" id="IPR050808">
    <property type="entry name" value="Phage_Integrase"/>
</dbReference>
<dbReference type="AlphaFoldDB" id="A0A127PEH2"/>
<dbReference type="Proteomes" id="UP000072421">
    <property type="component" value="Chromosome"/>
</dbReference>
<sequence length="93" mass="10551">MENSLAALKRMGYQNKMAGHGFRLLAVGIIKGRLGFRHEVVDRQLAHQSGDTYDEAYDRAEFKEERQVMMQQYADCLKNIGSAKVLVGSFKRA</sequence>
<gene>
    <name evidence="3" type="ORF">CFter6_3380</name>
</gene>
<dbReference type="PANTHER" id="PTHR30629:SF9">
    <property type="entry name" value="PROTEIN INTB-RELATED"/>
    <property type="match status" value="1"/>
</dbReference>
<dbReference type="PATRIC" id="fig|158899.10.peg.3360"/>
<accession>A0A127PEH2</accession>
<dbReference type="SUPFAM" id="SSF56349">
    <property type="entry name" value="DNA breaking-rejoining enzymes"/>
    <property type="match status" value="1"/>
</dbReference>
<reference evidence="3 4" key="1">
    <citation type="submission" date="2015-11" db="EMBL/GenBank/DDBJ databases">
        <title>Exploring the genomic traits of fungus-feeding bacterial genus Collimonas.</title>
        <authorList>
            <person name="Song C."/>
            <person name="Schmidt R."/>
            <person name="de Jager V."/>
            <person name="Krzyzanowska D."/>
            <person name="Jongedijk E."/>
            <person name="Cankar K."/>
            <person name="Beekwilder J."/>
            <person name="van Veen A."/>
            <person name="de Boer W."/>
            <person name="van Veen J.A."/>
            <person name="Garbeva P."/>
        </authorList>
    </citation>
    <scope>NUCLEOTIDE SEQUENCE [LARGE SCALE GENOMIC DNA]</scope>
    <source>
        <strain evidence="3 4">Ter6</strain>
    </source>
</reference>
<dbReference type="GO" id="GO:0003677">
    <property type="term" value="F:DNA binding"/>
    <property type="evidence" value="ECO:0007669"/>
    <property type="project" value="InterPro"/>
</dbReference>
<dbReference type="GO" id="GO:0015074">
    <property type="term" value="P:DNA integration"/>
    <property type="evidence" value="ECO:0007669"/>
    <property type="project" value="UniProtKB-KW"/>
</dbReference>
<comment type="similarity">
    <text evidence="1">Belongs to the 'phage' integrase family.</text>
</comment>
<evidence type="ECO:0000313" key="3">
    <source>
        <dbReference type="EMBL" id="AMO96014.1"/>
    </source>
</evidence>
<dbReference type="InterPro" id="IPR011010">
    <property type="entry name" value="DNA_brk_join_enz"/>
</dbReference>